<evidence type="ECO:0000256" key="2">
    <source>
        <dbReference type="ARBA" id="ARBA00007707"/>
    </source>
</evidence>
<accession>A0ABW5CM94</accession>
<evidence type="ECO:0000256" key="12">
    <source>
        <dbReference type="ARBA" id="ARBA00023268"/>
    </source>
</evidence>
<feature type="binding site" evidence="18">
    <location>
        <begin position="372"/>
        <end position="373"/>
    </location>
    <ligand>
        <name>acetyl-CoA</name>
        <dbReference type="ChEBI" id="CHEBI:57288"/>
    </ligand>
</feature>
<evidence type="ECO:0000256" key="9">
    <source>
        <dbReference type="ARBA" id="ARBA00022842"/>
    </source>
</evidence>
<dbReference type="InterPro" id="IPR011004">
    <property type="entry name" value="Trimer_LpxA-like_sf"/>
</dbReference>
<evidence type="ECO:0000256" key="5">
    <source>
        <dbReference type="ARBA" id="ARBA00022679"/>
    </source>
</evidence>
<dbReference type="RefSeq" id="WP_209740549.1">
    <property type="nucleotide sequence ID" value="NZ_CP072611.1"/>
</dbReference>
<name>A0ABW5CM94_9HYPH</name>
<keyword evidence="7 18" id="KW-0479">Metal-binding</keyword>
<evidence type="ECO:0000256" key="8">
    <source>
        <dbReference type="ARBA" id="ARBA00022737"/>
    </source>
</evidence>
<dbReference type="CDD" id="cd03353">
    <property type="entry name" value="LbH_GlmU_C"/>
    <property type="match status" value="1"/>
</dbReference>
<comment type="subcellular location">
    <subcellularLocation>
        <location evidence="1 18">Cytoplasm</location>
    </subcellularLocation>
</comment>
<comment type="catalytic activity">
    <reaction evidence="16 18">
        <text>N-acetyl-alpha-D-glucosamine 1-phosphate + UTP + H(+) = UDP-N-acetyl-alpha-D-glucosamine + diphosphate</text>
        <dbReference type="Rhea" id="RHEA:13509"/>
        <dbReference type="ChEBI" id="CHEBI:15378"/>
        <dbReference type="ChEBI" id="CHEBI:33019"/>
        <dbReference type="ChEBI" id="CHEBI:46398"/>
        <dbReference type="ChEBI" id="CHEBI:57705"/>
        <dbReference type="ChEBI" id="CHEBI:57776"/>
        <dbReference type="EC" id="2.7.7.23"/>
    </reaction>
</comment>
<feature type="binding site" evidence="18">
    <location>
        <position position="352"/>
    </location>
    <ligand>
        <name>UDP-N-acetyl-alpha-D-glucosamine</name>
        <dbReference type="ChEBI" id="CHEBI:57705"/>
    </ligand>
</feature>
<dbReference type="CDD" id="cd02540">
    <property type="entry name" value="GT2_GlmU_N_bac"/>
    <property type="match status" value="1"/>
</dbReference>
<keyword evidence="13 18" id="KW-0012">Acyltransferase</keyword>
<proteinExistence type="inferred from homology"/>
<dbReference type="InterPro" id="IPR018357">
    <property type="entry name" value="Hexapep_transf_CS"/>
</dbReference>
<dbReference type="NCBIfam" id="NF010933">
    <property type="entry name" value="PRK14353.1"/>
    <property type="match status" value="1"/>
</dbReference>
<feature type="active site" description="Proton acceptor" evidence="18">
    <location>
        <position position="349"/>
    </location>
</feature>
<evidence type="ECO:0000256" key="6">
    <source>
        <dbReference type="ARBA" id="ARBA00022695"/>
    </source>
</evidence>
<sequence>MMTRTCLSIVLAAGEGTRMKSSRAKVLHEVAGLPLVCHAAEAARAAGSSHIALVTGREAQAVEQAVRARSPSVSVHLQAERLGTAHAVLAARHALERGFDDVLVLFGDTPLLTAETLRRARAELANGAAVCVVGFRTKSPAGYGRLLVENGALIAIREEKDASAEERAVEFCNGGVMALQGARALALLDQIGNDNAKGEFYLTDIVEKAREAGLAVRAVEASEDELLGVNTRLELSAVEALWQERRRREMMLSGVTMIAPQSVFLSHDTVLEPDVMVEPNVVFGPGVHVAGGATIHAFSHLEGAEVGGKVSVGPFARLRPGTVLGTGSKVGNFCETKNAVIEEEAKVNHLTYIGDAHVGARANIGAGTITCNYDGALKHRTEIGEDVFVGSNSSLVAPIAIGNGAYVASGSVLTEDVPGDALAIGRGRQVTKEGRGKMIRERNAAAKRAKPS</sequence>
<evidence type="ECO:0000256" key="14">
    <source>
        <dbReference type="ARBA" id="ARBA00023316"/>
    </source>
</evidence>
<comment type="pathway">
    <text evidence="18">Nucleotide-sugar biosynthesis; UDP-N-acetyl-alpha-D-glucosamine biosynthesis; UDP-N-acetyl-alpha-D-glucosamine from N-acetyl-alpha-D-glucosamine 1-phosphate: step 1/1.</text>
</comment>
<evidence type="ECO:0000256" key="11">
    <source>
        <dbReference type="ARBA" id="ARBA00022984"/>
    </source>
</evidence>
<evidence type="ECO:0000256" key="10">
    <source>
        <dbReference type="ARBA" id="ARBA00022960"/>
    </source>
</evidence>
<dbReference type="NCBIfam" id="TIGR01173">
    <property type="entry name" value="glmU"/>
    <property type="match status" value="1"/>
</dbReference>
<dbReference type="PANTHER" id="PTHR43584">
    <property type="entry name" value="NUCLEOTIDYL TRANSFERASE"/>
    <property type="match status" value="1"/>
</dbReference>
<dbReference type="Pfam" id="PF00132">
    <property type="entry name" value="Hexapep"/>
    <property type="match status" value="1"/>
</dbReference>
<feature type="domain" description="MobA-like NTP transferase" evidence="19">
    <location>
        <begin position="9"/>
        <end position="148"/>
    </location>
</feature>
<keyword evidence="14 18" id="KW-0961">Cell wall biogenesis/degradation</keyword>
<feature type="binding site" evidence="18">
    <location>
        <begin position="83"/>
        <end position="84"/>
    </location>
    <ligand>
        <name>UDP-N-acetyl-alpha-D-glucosamine</name>
        <dbReference type="ChEBI" id="CHEBI:57705"/>
    </ligand>
</feature>
<feature type="binding site" evidence="18">
    <location>
        <position position="366"/>
    </location>
    <ligand>
        <name>acetyl-CoA</name>
        <dbReference type="ChEBI" id="CHEBI:57288"/>
    </ligand>
</feature>
<comment type="caution">
    <text evidence="18">Lacks conserved residue(s) required for the propagation of feature annotation.</text>
</comment>
<dbReference type="EC" id="2.7.7.23" evidence="18"/>
<dbReference type="SUPFAM" id="SSF53448">
    <property type="entry name" value="Nucleotide-diphospho-sugar transferases"/>
    <property type="match status" value="1"/>
</dbReference>
<feature type="binding site" evidence="18">
    <location>
        <position position="409"/>
    </location>
    <ligand>
        <name>acetyl-CoA</name>
        <dbReference type="ChEBI" id="CHEBI:57288"/>
    </ligand>
</feature>
<evidence type="ECO:0000256" key="16">
    <source>
        <dbReference type="ARBA" id="ARBA00048493"/>
    </source>
</evidence>
<reference evidence="21" key="1">
    <citation type="journal article" date="2019" name="Int. J. Syst. Evol. Microbiol.">
        <title>The Global Catalogue of Microorganisms (GCM) 10K type strain sequencing project: providing services to taxonomists for standard genome sequencing and annotation.</title>
        <authorList>
            <consortium name="The Broad Institute Genomics Platform"/>
            <consortium name="The Broad Institute Genome Sequencing Center for Infectious Disease"/>
            <person name="Wu L."/>
            <person name="Ma J."/>
        </authorList>
    </citation>
    <scope>NUCLEOTIDE SEQUENCE [LARGE SCALE GENOMIC DNA]</scope>
    <source>
        <strain evidence="21">ZS-35-S2</strain>
    </source>
</reference>
<evidence type="ECO:0000256" key="18">
    <source>
        <dbReference type="HAMAP-Rule" id="MF_01631"/>
    </source>
</evidence>
<keyword evidence="4 18" id="KW-0963">Cytoplasm</keyword>
<comment type="subunit">
    <text evidence="18">Homotrimer.</text>
</comment>
<feature type="binding site" evidence="18">
    <location>
        <position position="426"/>
    </location>
    <ligand>
        <name>acetyl-CoA</name>
        <dbReference type="ChEBI" id="CHEBI:57288"/>
    </ligand>
</feature>
<evidence type="ECO:0000256" key="15">
    <source>
        <dbReference type="ARBA" id="ARBA00048247"/>
    </source>
</evidence>
<evidence type="ECO:0000256" key="1">
    <source>
        <dbReference type="ARBA" id="ARBA00004496"/>
    </source>
</evidence>
<evidence type="ECO:0000256" key="3">
    <source>
        <dbReference type="ARBA" id="ARBA00007947"/>
    </source>
</evidence>
<keyword evidence="9 18" id="KW-0460">Magnesium</keyword>
<keyword evidence="12 18" id="KW-0511">Multifunctional enzyme</keyword>
<feature type="binding site" evidence="18">
    <location>
        <position position="78"/>
    </location>
    <ligand>
        <name>UDP-N-acetyl-alpha-D-glucosamine</name>
        <dbReference type="ChEBI" id="CHEBI:57705"/>
    </ligand>
</feature>
<dbReference type="InterPro" id="IPR005882">
    <property type="entry name" value="Bifunctional_GlmU"/>
</dbReference>
<keyword evidence="6 18" id="KW-0548">Nucleotidyltransferase</keyword>
<comment type="function">
    <text evidence="17 18">Catalyzes the last two sequential reactions in the de novo biosynthetic pathway for UDP-N-acetylglucosamine (UDP-GlcNAc). The C-terminal domain catalyzes the transfer of acetyl group from acetyl coenzyme A to glucosamine-1-phosphate (GlcN-1-P) to produce N-acetylglucosamine-1-phosphate (GlcNAc-1-P), which is converted into UDP-GlcNAc by the transfer of uridine 5-monophosphate (from uridine 5-triphosphate), a reaction catalyzed by the N-terminal domain.</text>
</comment>
<comment type="similarity">
    <text evidence="2 18">In the C-terminal section; belongs to the transferase hexapeptide repeat family.</text>
</comment>
<dbReference type="Pfam" id="PF12804">
    <property type="entry name" value="NTP_transf_3"/>
    <property type="match status" value="1"/>
</dbReference>
<feature type="binding site" evidence="18">
    <location>
        <position position="319"/>
    </location>
    <ligand>
        <name>UDP-N-acetyl-alpha-D-glucosamine</name>
        <dbReference type="ChEBI" id="CHEBI:57705"/>
    </ligand>
</feature>
<comment type="pathway">
    <text evidence="18">Bacterial outer membrane biogenesis; LPS lipid A biosynthesis.</text>
</comment>
<dbReference type="GO" id="GO:0003977">
    <property type="term" value="F:UDP-N-acetylglucosamine diphosphorylase activity"/>
    <property type="evidence" value="ECO:0007669"/>
    <property type="project" value="UniProtKB-EC"/>
</dbReference>
<keyword evidence="5 18" id="KW-0808">Transferase</keyword>
<feature type="binding site" evidence="18">
    <location>
        <position position="363"/>
    </location>
    <ligand>
        <name>UDP-N-acetyl-alpha-D-glucosamine</name>
        <dbReference type="ChEBI" id="CHEBI:57705"/>
    </ligand>
</feature>
<feature type="binding site" evidence="18">
    <location>
        <position position="230"/>
    </location>
    <ligand>
        <name>Mg(2+)</name>
        <dbReference type="ChEBI" id="CHEBI:18420"/>
    </ligand>
</feature>
<feature type="binding site" evidence="18">
    <location>
        <position position="108"/>
    </location>
    <ligand>
        <name>Mg(2+)</name>
        <dbReference type="ChEBI" id="CHEBI:18420"/>
    </ligand>
</feature>
<feature type="binding site" evidence="18">
    <location>
        <position position="144"/>
    </location>
    <ligand>
        <name>UDP-N-acetyl-alpha-D-glucosamine</name>
        <dbReference type="ChEBI" id="CHEBI:57705"/>
    </ligand>
</feature>
<dbReference type="InterPro" id="IPR001451">
    <property type="entry name" value="Hexapep"/>
</dbReference>
<comment type="similarity">
    <text evidence="3 18">In the N-terminal section; belongs to the N-acetylglucosamine-1-phosphate uridyltransferase family.</text>
</comment>
<evidence type="ECO:0000313" key="21">
    <source>
        <dbReference type="Proteomes" id="UP001597371"/>
    </source>
</evidence>
<dbReference type="InterPro" id="IPR038009">
    <property type="entry name" value="GlmU_C_LbH"/>
</dbReference>
<feature type="region of interest" description="Linker" evidence="18">
    <location>
        <begin position="233"/>
        <end position="253"/>
    </location>
</feature>
<feature type="binding site" evidence="18">
    <location>
        <position position="173"/>
    </location>
    <ligand>
        <name>UDP-N-acetyl-alpha-D-glucosamine</name>
        <dbReference type="ChEBI" id="CHEBI:57705"/>
    </ligand>
</feature>
<feature type="binding site" evidence="18">
    <location>
        <begin position="11"/>
        <end position="14"/>
    </location>
    <ligand>
        <name>UDP-N-acetyl-alpha-D-glucosamine</name>
        <dbReference type="ChEBI" id="CHEBI:57705"/>
    </ligand>
</feature>
<keyword evidence="21" id="KW-1185">Reference proteome</keyword>
<dbReference type="HAMAP" id="MF_01631">
    <property type="entry name" value="GlmU"/>
    <property type="match status" value="1"/>
</dbReference>
<organism evidence="20 21">
    <name type="scientific">Aureimonas populi</name>
    <dbReference type="NCBI Taxonomy" id="1701758"/>
    <lineage>
        <taxon>Bacteria</taxon>
        <taxon>Pseudomonadati</taxon>
        <taxon>Pseudomonadota</taxon>
        <taxon>Alphaproteobacteria</taxon>
        <taxon>Hyphomicrobiales</taxon>
        <taxon>Aurantimonadaceae</taxon>
        <taxon>Aureimonas</taxon>
    </lineage>
</organism>
<dbReference type="PANTHER" id="PTHR43584:SF3">
    <property type="entry name" value="BIFUNCTIONAL PROTEIN GLMU"/>
    <property type="match status" value="1"/>
</dbReference>
<comment type="caution">
    <text evidence="20">The sequence shown here is derived from an EMBL/GenBank/DDBJ whole genome shotgun (WGS) entry which is preliminary data.</text>
</comment>
<evidence type="ECO:0000259" key="19">
    <source>
        <dbReference type="Pfam" id="PF12804"/>
    </source>
</evidence>
<feature type="binding site" evidence="18">
    <location>
        <position position="158"/>
    </location>
    <ligand>
        <name>UDP-N-acetyl-alpha-D-glucosamine</name>
        <dbReference type="ChEBI" id="CHEBI:57705"/>
    </ligand>
</feature>
<dbReference type="EC" id="2.3.1.157" evidence="18"/>
<evidence type="ECO:0000256" key="17">
    <source>
        <dbReference type="ARBA" id="ARBA00049628"/>
    </source>
</evidence>
<comment type="cofactor">
    <cofactor evidence="18">
        <name>Mg(2+)</name>
        <dbReference type="ChEBI" id="CHEBI:18420"/>
    </cofactor>
    <text evidence="18">Binds 1 Mg(2+) ion per subunit.</text>
</comment>
<dbReference type="SUPFAM" id="SSF51161">
    <property type="entry name" value="Trimeric LpxA-like enzymes"/>
    <property type="match status" value="1"/>
</dbReference>
<keyword evidence="11 18" id="KW-0573">Peptidoglycan synthesis</keyword>
<feature type="binding site" evidence="18">
    <location>
        <position position="337"/>
    </location>
    <ligand>
        <name>UDP-N-acetyl-alpha-D-glucosamine</name>
        <dbReference type="ChEBI" id="CHEBI:57705"/>
    </ligand>
</feature>
<feature type="region of interest" description="N-acetyltransferase" evidence="18">
    <location>
        <begin position="254"/>
        <end position="452"/>
    </location>
</feature>
<keyword evidence="8 18" id="KW-0677">Repeat</keyword>
<feature type="binding site" evidence="18">
    <location>
        <position position="230"/>
    </location>
    <ligand>
        <name>UDP-N-acetyl-alpha-D-glucosamine</name>
        <dbReference type="ChEBI" id="CHEBI:57705"/>
    </ligand>
</feature>
<dbReference type="Gene3D" id="2.160.10.10">
    <property type="entry name" value="Hexapeptide repeat proteins"/>
    <property type="match status" value="1"/>
</dbReference>
<evidence type="ECO:0000256" key="13">
    <source>
        <dbReference type="ARBA" id="ARBA00023315"/>
    </source>
</evidence>
<comment type="pathway">
    <text evidence="18">Nucleotide-sugar biosynthesis; UDP-N-acetyl-alpha-D-glucosamine biosynthesis; N-acetyl-alpha-D-glucosamine 1-phosphate from alpha-D-glucosamine 6-phosphate (route II): step 2/2.</text>
</comment>
<feature type="binding site" evidence="18">
    <location>
        <position position="391"/>
    </location>
    <ligand>
        <name>acetyl-CoA</name>
        <dbReference type="ChEBI" id="CHEBI:57288"/>
    </ligand>
</feature>
<dbReference type="Proteomes" id="UP001597371">
    <property type="component" value="Unassembled WGS sequence"/>
</dbReference>
<dbReference type="PROSITE" id="PS00101">
    <property type="entry name" value="HEXAPEP_TRANSFERASES"/>
    <property type="match status" value="1"/>
</dbReference>
<keyword evidence="10 18" id="KW-0133">Cell shape</keyword>
<gene>
    <name evidence="18 20" type="primary">glmU</name>
    <name evidence="20" type="ORF">ACFSKQ_09815</name>
</gene>
<protein>
    <recommendedName>
        <fullName evidence="18">Bifunctional protein GlmU</fullName>
    </recommendedName>
    <domain>
        <recommendedName>
            <fullName evidence="18">UDP-N-acetylglucosamine pyrophosphorylase</fullName>
            <ecNumber evidence="18">2.7.7.23</ecNumber>
        </recommendedName>
        <alternativeName>
            <fullName evidence="18">N-acetylglucosamine-1-phosphate uridyltransferase</fullName>
        </alternativeName>
    </domain>
    <domain>
        <recommendedName>
            <fullName evidence="18">Glucosamine-1-phosphate N-acetyltransferase</fullName>
            <ecNumber evidence="18">2.3.1.157</ecNumber>
        </recommendedName>
    </domain>
</protein>
<feature type="binding site" evidence="18">
    <location>
        <position position="25"/>
    </location>
    <ligand>
        <name>UDP-N-acetyl-alpha-D-glucosamine</name>
        <dbReference type="ChEBI" id="CHEBI:57705"/>
    </ligand>
</feature>
<dbReference type="InterPro" id="IPR050065">
    <property type="entry name" value="GlmU-like"/>
</dbReference>
<comment type="catalytic activity">
    <reaction evidence="15 18">
        <text>alpha-D-glucosamine 1-phosphate + acetyl-CoA = N-acetyl-alpha-D-glucosamine 1-phosphate + CoA + H(+)</text>
        <dbReference type="Rhea" id="RHEA:13725"/>
        <dbReference type="ChEBI" id="CHEBI:15378"/>
        <dbReference type="ChEBI" id="CHEBI:57287"/>
        <dbReference type="ChEBI" id="CHEBI:57288"/>
        <dbReference type="ChEBI" id="CHEBI:57776"/>
        <dbReference type="ChEBI" id="CHEBI:58516"/>
        <dbReference type="EC" id="2.3.1.157"/>
    </reaction>
</comment>
<dbReference type="InterPro" id="IPR025877">
    <property type="entry name" value="MobA-like_NTP_Trfase"/>
</dbReference>
<feature type="region of interest" description="Pyrophosphorylase" evidence="18">
    <location>
        <begin position="1"/>
        <end position="232"/>
    </location>
</feature>
<dbReference type="EMBL" id="JBHUIJ010000012">
    <property type="protein sequence ID" value="MFD2237757.1"/>
    <property type="molecule type" value="Genomic_DNA"/>
</dbReference>
<evidence type="ECO:0000313" key="20">
    <source>
        <dbReference type="EMBL" id="MFD2237757.1"/>
    </source>
</evidence>
<dbReference type="Gene3D" id="3.90.550.10">
    <property type="entry name" value="Spore Coat Polysaccharide Biosynthesis Protein SpsA, Chain A"/>
    <property type="match status" value="1"/>
</dbReference>
<evidence type="ECO:0000256" key="7">
    <source>
        <dbReference type="ARBA" id="ARBA00022723"/>
    </source>
</evidence>
<evidence type="ECO:0000256" key="4">
    <source>
        <dbReference type="ARBA" id="ARBA00022490"/>
    </source>
</evidence>
<dbReference type="InterPro" id="IPR029044">
    <property type="entry name" value="Nucleotide-diphossugar_trans"/>
</dbReference>